<organism evidence="3 4">
    <name type="scientific">Exidia glandulosa HHB12029</name>
    <dbReference type="NCBI Taxonomy" id="1314781"/>
    <lineage>
        <taxon>Eukaryota</taxon>
        <taxon>Fungi</taxon>
        <taxon>Dikarya</taxon>
        <taxon>Basidiomycota</taxon>
        <taxon>Agaricomycotina</taxon>
        <taxon>Agaricomycetes</taxon>
        <taxon>Auriculariales</taxon>
        <taxon>Exidiaceae</taxon>
        <taxon>Exidia</taxon>
    </lineage>
</organism>
<feature type="compositionally biased region" description="Low complexity" evidence="1">
    <location>
        <begin position="269"/>
        <end position="295"/>
    </location>
</feature>
<dbReference type="InParanoid" id="A0A165DTQ6"/>
<keyword evidence="2" id="KW-0732">Signal</keyword>
<dbReference type="EMBL" id="KV426192">
    <property type="protein sequence ID" value="KZV85332.1"/>
    <property type="molecule type" value="Genomic_DNA"/>
</dbReference>
<feature type="chain" id="PRO_5007856865" evidence="2">
    <location>
        <begin position="21"/>
        <end position="432"/>
    </location>
</feature>
<name>A0A165DTQ6_EXIGL</name>
<feature type="signal peptide" evidence="2">
    <location>
        <begin position="1"/>
        <end position="20"/>
    </location>
</feature>
<evidence type="ECO:0000256" key="1">
    <source>
        <dbReference type="SAM" id="MobiDB-lite"/>
    </source>
</evidence>
<sequence length="432" mass="46559">MRFAASLLFLLITAASSVVASPFLDSVVSDSSQDAHILGKRASCNGIDMRTAKPRDCWRINGLVLKGQLHQVAAYQYDMTKAKTTAHTNPATDYQVHPTNPALAGSQSKATALYTCDHIMELQILQAVLDDEGICKAAAAMADQADAKAKLYAIRAVANSDQNLVYFQKEIESVKGTATEKFSLQKGILTGKPKATTTDLEWLAMEDYLTKTASISHAIAKKLDDEIEAQFGVKGTHVADKWNKYMAAVKLIAVKAKSDLNSDVKHLKQQAAAPQNQPGNCGGSTTPPGSPTGSTHSARRMIPLLTRSARPLSSLEKRAAGAKVPRGAARSGPHAPPAPSCPLPGAKQKKVVPRNKIKTKPAPAKKPRVPAKRPAPRKPAKPKKVVPRPANRPRRVPGKQAPPRKRTTPKKKPRKVPKPATKSKGKSRGRRR</sequence>
<accession>A0A165DTQ6</accession>
<feature type="region of interest" description="Disordered" evidence="1">
    <location>
        <begin position="265"/>
        <end position="432"/>
    </location>
</feature>
<feature type="compositionally biased region" description="Basic residues" evidence="1">
    <location>
        <begin position="347"/>
        <end position="432"/>
    </location>
</feature>
<reference evidence="3 4" key="1">
    <citation type="journal article" date="2016" name="Mol. Biol. Evol.">
        <title>Comparative Genomics of Early-Diverging Mushroom-Forming Fungi Provides Insights into the Origins of Lignocellulose Decay Capabilities.</title>
        <authorList>
            <person name="Nagy L.G."/>
            <person name="Riley R."/>
            <person name="Tritt A."/>
            <person name="Adam C."/>
            <person name="Daum C."/>
            <person name="Floudas D."/>
            <person name="Sun H."/>
            <person name="Yadav J.S."/>
            <person name="Pangilinan J."/>
            <person name="Larsson K.H."/>
            <person name="Matsuura K."/>
            <person name="Barry K."/>
            <person name="Labutti K."/>
            <person name="Kuo R."/>
            <person name="Ohm R.A."/>
            <person name="Bhattacharya S.S."/>
            <person name="Shirouzu T."/>
            <person name="Yoshinaga Y."/>
            <person name="Martin F.M."/>
            <person name="Grigoriev I.V."/>
            <person name="Hibbett D.S."/>
        </authorList>
    </citation>
    <scope>NUCLEOTIDE SEQUENCE [LARGE SCALE GENOMIC DNA]</scope>
    <source>
        <strain evidence="3 4">HHB12029</strain>
    </source>
</reference>
<dbReference type="Proteomes" id="UP000077266">
    <property type="component" value="Unassembled WGS sequence"/>
</dbReference>
<protein>
    <submittedName>
        <fullName evidence="3">Uncharacterized protein</fullName>
    </submittedName>
</protein>
<evidence type="ECO:0000313" key="3">
    <source>
        <dbReference type="EMBL" id="KZV85332.1"/>
    </source>
</evidence>
<evidence type="ECO:0000313" key="4">
    <source>
        <dbReference type="Proteomes" id="UP000077266"/>
    </source>
</evidence>
<keyword evidence="4" id="KW-1185">Reference proteome</keyword>
<proteinExistence type="predicted"/>
<gene>
    <name evidence="3" type="ORF">EXIGLDRAFT_753385</name>
</gene>
<evidence type="ECO:0000256" key="2">
    <source>
        <dbReference type="SAM" id="SignalP"/>
    </source>
</evidence>
<dbReference type="AlphaFoldDB" id="A0A165DTQ6"/>